<reference evidence="1 2" key="1">
    <citation type="journal article" date="2024" name="BMC Genomics">
        <title>De novo assembly and annotation of Popillia japonica's genome with initial clues to its potential as an invasive pest.</title>
        <authorList>
            <person name="Cucini C."/>
            <person name="Boschi S."/>
            <person name="Funari R."/>
            <person name="Cardaioli E."/>
            <person name="Iannotti N."/>
            <person name="Marturano G."/>
            <person name="Paoli F."/>
            <person name="Bruttini M."/>
            <person name="Carapelli A."/>
            <person name="Frati F."/>
            <person name="Nardi F."/>
        </authorList>
    </citation>
    <scope>NUCLEOTIDE SEQUENCE [LARGE SCALE GENOMIC DNA]</scope>
    <source>
        <strain evidence="1">DMR45628</strain>
    </source>
</reference>
<accession>A0AAW1K1Q9</accession>
<organism evidence="1 2">
    <name type="scientific">Popillia japonica</name>
    <name type="common">Japanese beetle</name>
    <dbReference type="NCBI Taxonomy" id="7064"/>
    <lineage>
        <taxon>Eukaryota</taxon>
        <taxon>Metazoa</taxon>
        <taxon>Ecdysozoa</taxon>
        <taxon>Arthropoda</taxon>
        <taxon>Hexapoda</taxon>
        <taxon>Insecta</taxon>
        <taxon>Pterygota</taxon>
        <taxon>Neoptera</taxon>
        <taxon>Endopterygota</taxon>
        <taxon>Coleoptera</taxon>
        <taxon>Polyphaga</taxon>
        <taxon>Scarabaeiformia</taxon>
        <taxon>Scarabaeidae</taxon>
        <taxon>Rutelinae</taxon>
        <taxon>Popillia</taxon>
    </lineage>
</organism>
<gene>
    <name evidence="1" type="ORF">QE152_g25536</name>
</gene>
<evidence type="ECO:0000313" key="2">
    <source>
        <dbReference type="Proteomes" id="UP001458880"/>
    </source>
</evidence>
<sequence length="162" mass="18616">MQINFYHLAIGCESSKSTLNPGTVSSYVWTELDYNRSSNEIASAVYHTLSSFDFEENVKMLRLICDGCGSQNKNTTLVGLLNYWLQYEAPLNAELVDMVFPVVGHSYIPPGRVLGESEKRYKKVSEVVHPEEYIDIIKEFAEVYKLEMMLWSRTGEVKLKRF</sequence>
<evidence type="ECO:0000313" key="1">
    <source>
        <dbReference type="EMBL" id="KAK9711307.1"/>
    </source>
</evidence>
<keyword evidence="2" id="KW-1185">Reference proteome</keyword>
<dbReference type="Proteomes" id="UP001458880">
    <property type="component" value="Unassembled WGS sequence"/>
</dbReference>
<proteinExistence type="predicted"/>
<dbReference type="EMBL" id="JASPKY010000282">
    <property type="protein sequence ID" value="KAK9711307.1"/>
    <property type="molecule type" value="Genomic_DNA"/>
</dbReference>
<comment type="caution">
    <text evidence="1">The sequence shown here is derived from an EMBL/GenBank/DDBJ whole genome shotgun (WGS) entry which is preliminary data.</text>
</comment>
<protein>
    <submittedName>
        <fullName evidence="1">Uncharacterized protein</fullName>
    </submittedName>
</protein>
<dbReference type="AlphaFoldDB" id="A0AAW1K1Q9"/>
<name>A0AAW1K1Q9_POPJA</name>